<sequence length="580" mass="64684">MNVDELFRKPNLPSSSANGKRKFEASDAQAAYKAAKLSPNGDVKHNGASVEDEPEDDIEAGPELPPEDEDADEEGRFFGGGVTRDTANALDYLDQADEEAYVEEKIDAAWVRRLGINFERKINKNAELRAKFESDASKFMASEADLDAQLKELSILTEHPELYPEFARIGCTASLVSLLAHENTDVAIDAIEIVAELLDEDVAAEQEHWDALVDAMLEADLVNLLRSNLDRFDESNEVDRSGVYHSLAVLEGLASQSTVAEKVGEKEVLEWLMKRCRAKESPFSQNKQYAAEVLGILLQSSATIRKRFISELEGVDFFLQLLAAYRKRDPEKDSAEEEFAENLFDGLTCVVDEQEGKAALVQFEGVELALIMLKEGKMSKTRALRVLDHAMSGSGLEVCNQVVESAGLKTIFGMFMKKLDNESTEHLLGIFSALLRLLPGESAPRIRTLAKFVEKEYEKVDKLIKLRRDYAARIAAVDEEIRAEQKVLEPAEREERSDEWFSRRLDAGLYCLQTLDVILAWLVAEDGGARKRVAQLLAERDEKLDVLKASLEELLDGVEGSEEGQNQDTGEMLKALLECL</sequence>
<reference evidence="1" key="1">
    <citation type="submission" date="2024-02" db="EMBL/GenBank/DDBJ databases">
        <title>Metagenome Assembled Genome of Zalaria obscura JY119.</title>
        <authorList>
            <person name="Vighnesh L."/>
            <person name="Jagadeeshwari U."/>
            <person name="Venkata Ramana C."/>
            <person name="Sasikala C."/>
        </authorList>
    </citation>
    <scope>NUCLEOTIDE SEQUENCE</scope>
    <source>
        <strain evidence="1">JY119</strain>
    </source>
</reference>
<evidence type="ECO:0000313" key="1">
    <source>
        <dbReference type="EMBL" id="KAK8204389.1"/>
    </source>
</evidence>
<accession>A0ACC3S9T2</accession>
<comment type="caution">
    <text evidence="1">The sequence shown here is derived from an EMBL/GenBank/DDBJ whole genome shotgun (WGS) entry which is preliminary data.</text>
</comment>
<keyword evidence="2" id="KW-1185">Reference proteome</keyword>
<protein>
    <submittedName>
        <fullName evidence="1">Uncharacterized protein</fullName>
    </submittedName>
</protein>
<evidence type="ECO:0000313" key="2">
    <source>
        <dbReference type="Proteomes" id="UP001320706"/>
    </source>
</evidence>
<dbReference type="EMBL" id="JAMKPW020000027">
    <property type="protein sequence ID" value="KAK8204389.1"/>
    <property type="molecule type" value="Genomic_DNA"/>
</dbReference>
<proteinExistence type="predicted"/>
<gene>
    <name evidence="1" type="ORF">M8818_005118</name>
</gene>
<name>A0ACC3S9T2_9PEZI</name>
<dbReference type="Proteomes" id="UP001320706">
    <property type="component" value="Unassembled WGS sequence"/>
</dbReference>
<organism evidence="1 2">
    <name type="scientific">Zalaria obscura</name>
    <dbReference type="NCBI Taxonomy" id="2024903"/>
    <lineage>
        <taxon>Eukaryota</taxon>
        <taxon>Fungi</taxon>
        <taxon>Dikarya</taxon>
        <taxon>Ascomycota</taxon>
        <taxon>Pezizomycotina</taxon>
        <taxon>Dothideomycetes</taxon>
        <taxon>Dothideomycetidae</taxon>
        <taxon>Dothideales</taxon>
        <taxon>Zalariaceae</taxon>
        <taxon>Zalaria</taxon>
    </lineage>
</organism>